<gene>
    <name evidence="2" type="ORF">K470DRAFT_256370</name>
</gene>
<dbReference type="Proteomes" id="UP000799421">
    <property type="component" value="Unassembled WGS sequence"/>
</dbReference>
<dbReference type="EMBL" id="MU005968">
    <property type="protein sequence ID" value="KAF2862105.1"/>
    <property type="molecule type" value="Genomic_DNA"/>
</dbReference>
<keyword evidence="3" id="KW-1185">Reference proteome</keyword>
<evidence type="ECO:0000313" key="3">
    <source>
        <dbReference type="Proteomes" id="UP000799421"/>
    </source>
</evidence>
<name>A0A6A7C572_9PEZI</name>
<feature type="region of interest" description="Disordered" evidence="1">
    <location>
        <begin position="1"/>
        <end position="62"/>
    </location>
</feature>
<sequence length="100" mass="11285">MAQTRTSKSKCKRAAKQESEISTPKRLRQARGQGVASSKSPTPRVEPTRVESTQEEPAPAEASHVRKVYVRVVRWNVDQRQMCALDSDQKVVVDVYISMK</sequence>
<accession>A0A6A7C572</accession>
<organism evidence="2 3">
    <name type="scientific">Piedraia hortae CBS 480.64</name>
    <dbReference type="NCBI Taxonomy" id="1314780"/>
    <lineage>
        <taxon>Eukaryota</taxon>
        <taxon>Fungi</taxon>
        <taxon>Dikarya</taxon>
        <taxon>Ascomycota</taxon>
        <taxon>Pezizomycotina</taxon>
        <taxon>Dothideomycetes</taxon>
        <taxon>Dothideomycetidae</taxon>
        <taxon>Capnodiales</taxon>
        <taxon>Piedraiaceae</taxon>
        <taxon>Piedraia</taxon>
    </lineage>
</organism>
<dbReference type="AlphaFoldDB" id="A0A6A7C572"/>
<reference evidence="2" key="1">
    <citation type="journal article" date="2020" name="Stud. Mycol.">
        <title>101 Dothideomycetes genomes: a test case for predicting lifestyles and emergence of pathogens.</title>
        <authorList>
            <person name="Haridas S."/>
            <person name="Albert R."/>
            <person name="Binder M."/>
            <person name="Bloem J."/>
            <person name="Labutti K."/>
            <person name="Salamov A."/>
            <person name="Andreopoulos B."/>
            <person name="Baker S."/>
            <person name="Barry K."/>
            <person name="Bills G."/>
            <person name="Bluhm B."/>
            <person name="Cannon C."/>
            <person name="Castanera R."/>
            <person name="Culley D."/>
            <person name="Daum C."/>
            <person name="Ezra D."/>
            <person name="Gonzalez J."/>
            <person name="Henrissat B."/>
            <person name="Kuo A."/>
            <person name="Liang C."/>
            <person name="Lipzen A."/>
            <person name="Lutzoni F."/>
            <person name="Magnuson J."/>
            <person name="Mondo S."/>
            <person name="Nolan M."/>
            <person name="Ohm R."/>
            <person name="Pangilinan J."/>
            <person name="Park H.-J."/>
            <person name="Ramirez L."/>
            <person name="Alfaro M."/>
            <person name="Sun H."/>
            <person name="Tritt A."/>
            <person name="Yoshinaga Y."/>
            <person name="Zwiers L.-H."/>
            <person name="Turgeon B."/>
            <person name="Goodwin S."/>
            <person name="Spatafora J."/>
            <person name="Crous P."/>
            <person name="Grigoriev I."/>
        </authorList>
    </citation>
    <scope>NUCLEOTIDE SEQUENCE</scope>
    <source>
        <strain evidence="2">CBS 480.64</strain>
    </source>
</reference>
<evidence type="ECO:0000256" key="1">
    <source>
        <dbReference type="SAM" id="MobiDB-lite"/>
    </source>
</evidence>
<proteinExistence type="predicted"/>
<protein>
    <submittedName>
        <fullName evidence="2">Uncharacterized protein</fullName>
    </submittedName>
</protein>
<evidence type="ECO:0000313" key="2">
    <source>
        <dbReference type="EMBL" id="KAF2862105.1"/>
    </source>
</evidence>